<proteinExistence type="predicted"/>
<reference evidence="1 2" key="1">
    <citation type="submission" date="2019-02" db="EMBL/GenBank/DDBJ databases">
        <title>Genome sequencing of the rare red list fungi Hericium alpestre (H. flagellum).</title>
        <authorList>
            <person name="Buettner E."/>
            <person name="Kellner H."/>
        </authorList>
    </citation>
    <scope>NUCLEOTIDE SEQUENCE [LARGE SCALE GENOMIC DNA]</scope>
    <source>
        <strain evidence="1 2">DSM 108284</strain>
    </source>
</reference>
<keyword evidence="2" id="KW-1185">Reference proteome</keyword>
<evidence type="ECO:0000313" key="2">
    <source>
        <dbReference type="Proteomes" id="UP000298061"/>
    </source>
</evidence>
<name>A0A4Y9ZV47_9AGAM</name>
<comment type="caution">
    <text evidence="1">The sequence shown here is derived from an EMBL/GenBank/DDBJ whole genome shotgun (WGS) entry which is preliminary data.</text>
</comment>
<dbReference type="EMBL" id="SFCI01000928">
    <property type="protein sequence ID" value="TFY77389.1"/>
    <property type="molecule type" value="Genomic_DNA"/>
</dbReference>
<evidence type="ECO:0000313" key="1">
    <source>
        <dbReference type="EMBL" id="TFY77389.1"/>
    </source>
</evidence>
<dbReference type="Proteomes" id="UP000298061">
    <property type="component" value="Unassembled WGS sequence"/>
</dbReference>
<protein>
    <submittedName>
        <fullName evidence="1">Uncharacterized protein</fullName>
    </submittedName>
</protein>
<dbReference type="AlphaFoldDB" id="A0A4Y9ZV47"/>
<accession>A0A4Y9ZV47</accession>
<gene>
    <name evidence="1" type="ORF">EWM64_g6625</name>
</gene>
<sequence>MMDVLDLVVMPVDLSYTAQEVWDKLEEWKHVKAELNAMDKEDPEFEEMAKE</sequence>
<organism evidence="1 2">
    <name type="scientific">Hericium alpestre</name>
    <dbReference type="NCBI Taxonomy" id="135208"/>
    <lineage>
        <taxon>Eukaryota</taxon>
        <taxon>Fungi</taxon>
        <taxon>Dikarya</taxon>
        <taxon>Basidiomycota</taxon>
        <taxon>Agaricomycotina</taxon>
        <taxon>Agaricomycetes</taxon>
        <taxon>Russulales</taxon>
        <taxon>Hericiaceae</taxon>
        <taxon>Hericium</taxon>
    </lineage>
</organism>